<dbReference type="EMBL" id="JACEIK010001527">
    <property type="protein sequence ID" value="MCD7470116.1"/>
    <property type="molecule type" value="Genomic_DNA"/>
</dbReference>
<sequence length="103" mass="11177">MAKLSFKLGTRSNLEVAVESRIKIQGQELESVLKLGFKSGVKVDINSHVSGRGWDRESGSKLRSGVGSWVGIMIESRVLSSYQGQESRLISGLRVKSKVVVGS</sequence>
<organism evidence="1 2">
    <name type="scientific">Datura stramonium</name>
    <name type="common">Jimsonweed</name>
    <name type="synonym">Common thornapple</name>
    <dbReference type="NCBI Taxonomy" id="4076"/>
    <lineage>
        <taxon>Eukaryota</taxon>
        <taxon>Viridiplantae</taxon>
        <taxon>Streptophyta</taxon>
        <taxon>Embryophyta</taxon>
        <taxon>Tracheophyta</taxon>
        <taxon>Spermatophyta</taxon>
        <taxon>Magnoliopsida</taxon>
        <taxon>eudicotyledons</taxon>
        <taxon>Gunneridae</taxon>
        <taxon>Pentapetalae</taxon>
        <taxon>asterids</taxon>
        <taxon>lamiids</taxon>
        <taxon>Solanales</taxon>
        <taxon>Solanaceae</taxon>
        <taxon>Solanoideae</taxon>
        <taxon>Datureae</taxon>
        <taxon>Datura</taxon>
    </lineage>
</organism>
<comment type="caution">
    <text evidence="1">The sequence shown here is derived from an EMBL/GenBank/DDBJ whole genome shotgun (WGS) entry which is preliminary data.</text>
</comment>
<gene>
    <name evidence="1" type="ORF">HAX54_009698</name>
</gene>
<name>A0ABS8TH35_DATST</name>
<keyword evidence="2" id="KW-1185">Reference proteome</keyword>
<accession>A0ABS8TH35</accession>
<evidence type="ECO:0000313" key="1">
    <source>
        <dbReference type="EMBL" id="MCD7470116.1"/>
    </source>
</evidence>
<proteinExistence type="predicted"/>
<dbReference type="Proteomes" id="UP000823775">
    <property type="component" value="Unassembled WGS sequence"/>
</dbReference>
<evidence type="ECO:0000313" key="2">
    <source>
        <dbReference type="Proteomes" id="UP000823775"/>
    </source>
</evidence>
<protein>
    <submittedName>
        <fullName evidence="1">Uncharacterized protein</fullName>
    </submittedName>
</protein>
<reference evidence="1 2" key="1">
    <citation type="journal article" date="2021" name="BMC Genomics">
        <title>Datura genome reveals duplications of psychoactive alkaloid biosynthetic genes and high mutation rate following tissue culture.</title>
        <authorList>
            <person name="Rajewski A."/>
            <person name="Carter-House D."/>
            <person name="Stajich J."/>
            <person name="Litt A."/>
        </authorList>
    </citation>
    <scope>NUCLEOTIDE SEQUENCE [LARGE SCALE GENOMIC DNA]</scope>
    <source>
        <strain evidence="1">AR-01</strain>
    </source>
</reference>